<dbReference type="FunFam" id="3.30.1490.20:FF:000025">
    <property type="entry name" value="Alpha-aminoadipate--LysW ligase LysX protein"/>
    <property type="match status" value="1"/>
</dbReference>
<protein>
    <submittedName>
        <fullName evidence="12">Lysine biosynthesis enzyme LysX</fullName>
    </submittedName>
</protein>
<dbReference type="SUPFAM" id="SSF56059">
    <property type="entry name" value="Glutathione synthetase ATP-binding domain-like"/>
    <property type="match status" value="1"/>
</dbReference>
<dbReference type="HOGENOM" id="CLU_054353_2_1_2"/>
<evidence type="ECO:0000256" key="2">
    <source>
        <dbReference type="ARBA" id="ARBA00006239"/>
    </source>
</evidence>
<dbReference type="AlphaFoldDB" id="A9A1K5"/>
<evidence type="ECO:0000313" key="13">
    <source>
        <dbReference type="Proteomes" id="UP000000792"/>
    </source>
</evidence>
<evidence type="ECO:0000313" key="12">
    <source>
        <dbReference type="EMBL" id="ABX13184.1"/>
    </source>
</evidence>
<evidence type="ECO:0000256" key="4">
    <source>
        <dbReference type="ARBA" id="ARBA00022605"/>
    </source>
</evidence>
<keyword evidence="7 10" id="KW-0067">ATP-binding</keyword>
<evidence type="ECO:0000256" key="9">
    <source>
        <dbReference type="ARBA" id="ARBA00029440"/>
    </source>
</evidence>
<dbReference type="STRING" id="436308.Nmar_1288"/>
<dbReference type="InterPro" id="IPR011761">
    <property type="entry name" value="ATP-grasp"/>
</dbReference>
<keyword evidence="3" id="KW-0436">Ligase</keyword>
<keyword evidence="5" id="KW-0479">Metal-binding</keyword>
<dbReference type="Pfam" id="PF22626">
    <property type="entry name" value="LysX_preATP_grasp"/>
    <property type="match status" value="1"/>
</dbReference>
<accession>A9A1K5</accession>
<evidence type="ECO:0000256" key="6">
    <source>
        <dbReference type="ARBA" id="ARBA00022741"/>
    </source>
</evidence>
<dbReference type="PhylomeDB" id="A9A1K5"/>
<evidence type="ECO:0000256" key="5">
    <source>
        <dbReference type="ARBA" id="ARBA00022723"/>
    </source>
</evidence>
<dbReference type="PROSITE" id="PS50975">
    <property type="entry name" value="ATP_GRASP"/>
    <property type="match status" value="1"/>
</dbReference>
<sequence length="285" mass="31887">MSKVCIVFDRLRAEEKMLQKEASELGHDTVMLDAKITQVNTDSKKEDFDLGDVVLERCVSYFRGLHFTASLEFMDIPVLNKFDVASICGNKMFMTLLLKKAGVPTPKTYFSFTSESAAENLEKAGYPLVIKPVIGSWGRGVMPIKDRDTFDAISEIRDITDSPHDRIYYLQELVERPPRDIRVITVGDEPVAAMYRKSSGGFKTNIALGADPELCEITKEMEDMAAKASKAMGGGILGIDMMEDEKNGLVVHEVNNTVEFKGLARVAQRNIPKEMVEFALNYVRK</sequence>
<dbReference type="PANTHER" id="PTHR21621:SF2">
    <property type="entry name" value="COENZYME GAMMA-F420-2:ALPHA-L-GLUTAMATE LIGASE"/>
    <property type="match status" value="1"/>
</dbReference>
<dbReference type="InterPro" id="IPR054562">
    <property type="entry name" value="LysX/ArgX_preATP_grasp"/>
</dbReference>
<comment type="pathway">
    <text evidence="9">Amino-acid biosynthesis.</text>
</comment>
<dbReference type="PANTHER" id="PTHR21621">
    <property type="entry name" value="RIBOSOMAL PROTEIN S6 MODIFICATION PROTEIN"/>
    <property type="match status" value="1"/>
</dbReference>
<dbReference type="EnsemblBacteria" id="ABX13184">
    <property type="protein sequence ID" value="ABX13184"/>
    <property type="gene ID" value="Nmar_1288"/>
</dbReference>
<dbReference type="Pfam" id="PF08443">
    <property type="entry name" value="RimK"/>
    <property type="match status" value="1"/>
</dbReference>
<dbReference type="SUPFAM" id="SSF52440">
    <property type="entry name" value="PreATP-grasp domain"/>
    <property type="match status" value="1"/>
</dbReference>
<dbReference type="GO" id="GO:0005737">
    <property type="term" value="C:cytoplasm"/>
    <property type="evidence" value="ECO:0000318"/>
    <property type="project" value="GO_Central"/>
</dbReference>
<name>A9A1K5_NITMS</name>
<dbReference type="InterPro" id="IPR016185">
    <property type="entry name" value="PreATP-grasp_dom_sf"/>
</dbReference>
<dbReference type="InterPro" id="IPR004666">
    <property type="entry name" value="Rp_bS6_RimK/Lys_biosynth_LsyX"/>
</dbReference>
<keyword evidence="13" id="KW-1185">Reference proteome</keyword>
<dbReference type="GO" id="GO:0009085">
    <property type="term" value="P:lysine biosynthetic process"/>
    <property type="evidence" value="ECO:0007669"/>
    <property type="project" value="InterPro"/>
</dbReference>
<gene>
    <name evidence="12" type="ordered locus">Nmar_1288</name>
</gene>
<dbReference type="FunCoup" id="A9A1K5">
    <property type="interactions" value="91"/>
</dbReference>
<comment type="cofactor">
    <cofactor evidence="1">
        <name>Mg(2+)</name>
        <dbReference type="ChEBI" id="CHEBI:18420"/>
    </cofactor>
</comment>
<keyword evidence="4" id="KW-0028">Amino-acid biosynthesis</keyword>
<dbReference type="Gene3D" id="3.30.470.20">
    <property type="entry name" value="ATP-grasp fold, B domain"/>
    <property type="match status" value="1"/>
</dbReference>
<dbReference type="EMBL" id="CP000866">
    <property type="protein sequence ID" value="ABX13184.1"/>
    <property type="molecule type" value="Genomic_DNA"/>
</dbReference>
<evidence type="ECO:0000256" key="1">
    <source>
        <dbReference type="ARBA" id="ARBA00001946"/>
    </source>
</evidence>
<dbReference type="GeneID" id="5774028"/>
<dbReference type="eggNOG" id="arCOG01589">
    <property type="taxonomic scope" value="Archaea"/>
</dbReference>
<dbReference type="OrthoDB" id="33241at2157"/>
<dbReference type="NCBIfam" id="TIGR02144">
    <property type="entry name" value="LysX_arch"/>
    <property type="match status" value="1"/>
</dbReference>
<dbReference type="Gene3D" id="3.40.50.20">
    <property type="match status" value="1"/>
</dbReference>
<evidence type="ECO:0000256" key="3">
    <source>
        <dbReference type="ARBA" id="ARBA00022598"/>
    </source>
</evidence>
<dbReference type="NCBIfam" id="TIGR00768">
    <property type="entry name" value="rimK_fam"/>
    <property type="match status" value="1"/>
</dbReference>
<evidence type="ECO:0000256" key="10">
    <source>
        <dbReference type="PROSITE-ProRule" id="PRU00409"/>
    </source>
</evidence>
<comment type="similarity">
    <text evidence="2">Belongs to the RimK family. LysX subfamily.</text>
</comment>
<dbReference type="GO" id="GO:0005524">
    <property type="term" value="F:ATP binding"/>
    <property type="evidence" value="ECO:0007669"/>
    <property type="project" value="UniProtKB-UniRule"/>
</dbReference>
<dbReference type="Gene3D" id="3.30.1490.20">
    <property type="entry name" value="ATP-grasp fold, A domain"/>
    <property type="match status" value="1"/>
</dbReference>
<keyword evidence="8" id="KW-0460">Magnesium</keyword>
<dbReference type="InterPro" id="IPR013815">
    <property type="entry name" value="ATP_grasp_subdomain_1"/>
</dbReference>
<dbReference type="KEGG" id="nmr:Nmar_1288"/>
<dbReference type="GO" id="GO:0043774">
    <property type="term" value="F:coenzyme F420-2 alpha-glutamyl ligase activity"/>
    <property type="evidence" value="ECO:0000318"/>
    <property type="project" value="GO_Central"/>
</dbReference>
<dbReference type="GO" id="GO:0046872">
    <property type="term" value="F:metal ion binding"/>
    <property type="evidence" value="ECO:0007669"/>
    <property type="project" value="UniProtKB-KW"/>
</dbReference>
<evidence type="ECO:0000259" key="11">
    <source>
        <dbReference type="PROSITE" id="PS50975"/>
    </source>
</evidence>
<dbReference type="InParanoid" id="A9A1K5"/>
<organism evidence="12 13">
    <name type="scientific">Nitrosopumilus maritimus (strain SCM1)</name>
    <dbReference type="NCBI Taxonomy" id="436308"/>
    <lineage>
        <taxon>Archaea</taxon>
        <taxon>Nitrososphaerota</taxon>
        <taxon>Nitrososphaeria</taxon>
        <taxon>Nitrosopumilales</taxon>
        <taxon>Nitrosopumilaceae</taxon>
        <taxon>Nitrosopumilus</taxon>
    </lineage>
</organism>
<dbReference type="Proteomes" id="UP000000792">
    <property type="component" value="Chromosome"/>
</dbReference>
<proteinExistence type="inferred from homology"/>
<keyword evidence="6 10" id="KW-0547">Nucleotide-binding</keyword>
<dbReference type="FunFam" id="3.30.470.20:FF:000058">
    <property type="entry name" value="Alpha-aminoadipate--LysW ligase LysX protein"/>
    <property type="match status" value="1"/>
</dbReference>
<dbReference type="RefSeq" id="WP_012215671.1">
    <property type="nucleotide sequence ID" value="NC_010085.1"/>
</dbReference>
<evidence type="ECO:0000256" key="7">
    <source>
        <dbReference type="ARBA" id="ARBA00022840"/>
    </source>
</evidence>
<dbReference type="InterPro" id="IPR013651">
    <property type="entry name" value="ATP-grasp_RimK-type"/>
</dbReference>
<reference evidence="12 13" key="1">
    <citation type="journal article" date="2010" name="Proc. Natl. Acad. Sci. U.S.A.">
        <title>Nitrosopumilus maritimus genome reveals unique mechanisms for nitrification and autotrophy in globally distributed marine crenarchaea.</title>
        <authorList>
            <person name="Walker C.B."/>
            <person name="de la Torre J.R."/>
            <person name="Klotz M.G."/>
            <person name="Urakawa H."/>
            <person name="Pinel N."/>
            <person name="Arp D.J."/>
            <person name="Brochier-Armanet C."/>
            <person name="Chain P.S."/>
            <person name="Chan P.P."/>
            <person name="Gollabgir A."/>
            <person name="Hemp J."/>
            <person name="Hugler M."/>
            <person name="Karr E.A."/>
            <person name="Konneke M."/>
            <person name="Shin M."/>
            <person name="Lawton T.J."/>
            <person name="Lowe T."/>
            <person name="Martens-Habbena W."/>
            <person name="Sayavedra-Soto L.A."/>
            <person name="Lang D."/>
            <person name="Sievert S.M."/>
            <person name="Rosenzweig A.C."/>
            <person name="Manning G."/>
            <person name="Stahl D.A."/>
        </authorList>
    </citation>
    <scope>NUCLEOTIDE SEQUENCE [LARGE SCALE GENOMIC DNA]</scope>
    <source>
        <strain evidence="12 13">SCM1</strain>
    </source>
</reference>
<evidence type="ECO:0000256" key="8">
    <source>
        <dbReference type="ARBA" id="ARBA00022842"/>
    </source>
</evidence>
<dbReference type="InterPro" id="IPR011870">
    <property type="entry name" value="LysX_arch"/>
</dbReference>
<feature type="domain" description="ATP-grasp" evidence="11">
    <location>
        <begin position="95"/>
        <end position="280"/>
    </location>
</feature>